<name>A0A516SHV2_9NEIS</name>
<evidence type="ECO:0000313" key="2">
    <source>
        <dbReference type="Proteomes" id="UP000317550"/>
    </source>
</evidence>
<proteinExistence type="predicted"/>
<dbReference type="KEGG" id="cari:FNU76_16035"/>
<dbReference type="OrthoDB" id="8746109at2"/>
<sequence length="506" mass="56596">MSSCARVAMPFLTLTMLFRTGTFAPPEWKRPDFYSNRNGLPSPWRARRPSGTIVKKIFKAATLATMLSLSFAAHAETQPQPPAEAKVADAAATPREQALKELKQSELFQTYLAVVGELVPAVSSETDMARLVERLNQFEFSPATQQKLVKLFGNPKPLHLEKKLLADGSMDVRIKLDPLKYRDSADESLLEWSGINGNSVFNKTLDHAVTALKSDSMVFDSKAMHVAVTDMRMDITQDKASELIWWMTANAKVASIAIEEKSKEFKLTLDDFSYDMSMQPDGKNVDVKYGFLVKRINWGKESVDDARFAIRLSGIDRATLETIVAESRKLQARKLTPEAQMNEGMGVILTHGKALLKHGMMLEVQDISAKYHGHKAELKGFVKVAGLKDADFNSFERAAKKVQARFDAQVPMALATEVGETLMRAELEKRQSDKKVTDAEVKEGTKMMIEQLMEKPLKEKWFRLEDGQIRSTFEFKQGKFILNGKVIPIPLGGSTKSKPKSKSKAK</sequence>
<dbReference type="EMBL" id="CP041730">
    <property type="protein sequence ID" value="QDQ27737.1"/>
    <property type="molecule type" value="Genomic_DNA"/>
</dbReference>
<keyword evidence="2" id="KW-1185">Reference proteome</keyword>
<dbReference type="Pfam" id="PF06097">
    <property type="entry name" value="DUF945"/>
    <property type="match status" value="1"/>
</dbReference>
<organism evidence="1 2">
    <name type="scientific">Chitinimonas arctica</name>
    <dbReference type="NCBI Taxonomy" id="2594795"/>
    <lineage>
        <taxon>Bacteria</taxon>
        <taxon>Pseudomonadati</taxon>
        <taxon>Pseudomonadota</taxon>
        <taxon>Betaproteobacteria</taxon>
        <taxon>Neisseriales</taxon>
        <taxon>Chitinibacteraceae</taxon>
        <taxon>Chitinimonas</taxon>
    </lineage>
</organism>
<protein>
    <submittedName>
        <fullName evidence="1">DUF945 domain-containing protein</fullName>
    </submittedName>
</protein>
<gene>
    <name evidence="1" type="ORF">FNU76_16035</name>
</gene>
<dbReference type="InterPro" id="IPR010352">
    <property type="entry name" value="DUF945"/>
</dbReference>
<dbReference type="AlphaFoldDB" id="A0A516SHV2"/>
<accession>A0A516SHV2</accession>
<reference evidence="2" key="1">
    <citation type="submission" date="2019-07" db="EMBL/GenBank/DDBJ databases">
        <title>Chitinimonas sp. nov., isolated from Ny-Alesund, arctica soil.</title>
        <authorList>
            <person name="Xu Q."/>
            <person name="Peng F."/>
        </authorList>
    </citation>
    <scope>NUCLEOTIDE SEQUENCE [LARGE SCALE GENOMIC DNA]</scope>
    <source>
        <strain evidence="2">R3-44</strain>
    </source>
</reference>
<evidence type="ECO:0000313" key="1">
    <source>
        <dbReference type="EMBL" id="QDQ27737.1"/>
    </source>
</evidence>
<dbReference type="Proteomes" id="UP000317550">
    <property type="component" value="Chromosome"/>
</dbReference>